<reference evidence="1" key="1">
    <citation type="submission" date="2022-08" db="EMBL/GenBank/DDBJ databases">
        <authorList>
            <person name="Byrne P K."/>
        </authorList>
    </citation>
    <scope>NUCLEOTIDE SEQUENCE</scope>
    <source>
        <strain evidence="1">UCD650</strain>
    </source>
</reference>
<organism evidence="1 2">
    <name type="scientific">Saccharomyces eubayanus</name>
    <name type="common">Yeast</name>
    <dbReference type="NCBI Taxonomy" id="1080349"/>
    <lineage>
        <taxon>Eukaryota</taxon>
        <taxon>Fungi</taxon>
        <taxon>Dikarya</taxon>
        <taxon>Ascomycota</taxon>
        <taxon>Saccharomycotina</taxon>
        <taxon>Saccharomycetes</taxon>
        <taxon>Saccharomycetales</taxon>
        <taxon>Saccharomycetaceae</taxon>
        <taxon>Saccharomyces</taxon>
    </lineage>
</organism>
<keyword evidence="2" id="KW-1185">Reference proteome</keyword>
<sequence>MITKYFSKVVVKFNPFGKEDNIGFRSSYQPRLPD</sequence>
<proteinExistence type="predicted"/>
<protein>
    <submittedName>
        <fullName evidence="1">Uncharacterized protein</fullName>
    </submittedName>
</protein>
<evidence type="ECO:0000313" key="2">
    <source>
        <dbReference type="Proteomes" id="UP001152964"/>
    </source>
</evidence>
<accession>A0ABN8VLJ2</accession>
<dbReference type="EMBL" id="OX291503">
    <property type="protein sequence ID" value="CAI1649666.1"/>
    <property type="molecule type" value="Genomic_DNA"/>
</dbReference>
<evidence type="ECO:0000313" key="1">
    <source>
        <dbReference type="EMBL" id="CAI1649666.1"/>
    </source>
</evidence>
<gene>
    <name evidence="1" type="primary">U6500M03570</name>
    <name evidence="1" type="ORF">SEUBUCD650_0M03570</name>
</gene>
<dbReference type="Proteomes" id="UP001152964">
    <property type="component" value="Chromosome 13"/>
</dbReference>
<name>A0ABN8VLJ2_SACEU</name>